<feature type="domain" description="Baseplate J-like central" evidence="2">
    <location>
        <begin position="195"/>
        <end position="271"/>
    </location>
</feature>
<sequence length="372" mass="38714">MFALPALGDLYQRTIGAFRAYANLDASLPLNNVQPTAKVIAGRDFEIFGRMDYVGQQAFVLYADEIWLPRHAEQYNMPRKPAALATGRVGVVSPADILVPAGTLLTRADGVQYAAAADFSLAAAGTLLVSVVAQATGAIGNTDAGTILTIGSGPTGNGAATATASVAAGGVIGGLDIEDLEAWRDRILFRLRYPPHGGAASDYVIWGRAVAGVTRVFVERLYRGPGTVRVFPIFDDLFATTGGVATDPYIEAVGAAIAAQEPATAFVTVSAPTPQPIDIVATGVAPYTTSVKQAIVDELLDMMRRLGAVAGSDTATPSMPFLASPQVFSRSWIWQAIANASGEQRHVLALPSADIPIAPGAIPVLGSVDLQP</sequence>
<protein>
    <submittedName>
        <fullName evidence="3">Putative bacteriophage protein</fullName>
    </submittedName>
</protein>
<dbReference type="InterPro" id="IPR052399">
    <property type="entry name" value="Phage_Baseplate_Assmbl_Protein"/>
</dbReference>
<dbReference type="Pfam" id="PF26078">
    <property type="entry name" value="Baseplate_J_M"/>
    <property type="match status" value="1"/>
</dbReference>
<reference evidence="3 4" key="1">
    <citation type="submission" date="2019-03" db="EMBL/GenBank/DDBJ databases">
        <authorList>
            <person name="Kox A.R. M."/>
        </authorList>
    </citation>
    <scope>NUCLEOTIDE SEQUENCE [LARGE SCALE GENOMIC DNA]</scope>
    <source>
        <strain evidence="3">MTUNDRAET4 annotated genome</strain>
    </source>
</reference>
<dbReference type="RefSeq" id="WP_134487630.1">
    <property type="nucleotide sequence ID" value="NZ_CP139089.1"/>
</dbReference>
<dbReference type="InterPro" id="IPR058531">
    <property type="entry name" value="Baseplate_J_M"/>
</dbReference>
<name>A0A4U8YYN9_METTU</name>
<dbReference type="Pfam" id="PF04865">
    <property type="entry name" value="Baseplate_J"/>
    <property type="match status" value="1"/>
</dbReference>
<gene>
    <name evidence="3" type="ORF">MTUNDRAET4_1051</name>
</gene>
<dbReference type="OrthoDB" id="7565172at2"/>
<feature type="domain" description="Baseplate protein J-like barrel" evidence="1">
    <location>
        <begin position="95"/>
        <end position="170"/>
    </location>
</feature>
<dbReference type="PANTHER" id="PTHR37829:SF3">
    <property type="entry name" value="PROTEIN JAYE-RELATED"/>
    <property type="match status" value="1"/>
</dbReference>
<dbReference type="Proteomes" id="UP000294360">
    <property type="component" value="Chromosome"/>
</dbReference>
<proteinExistence type="predicted"/>
<evidence type="ECO:0000313" key="3">
    <source>
        <dbReference type="EMBL" id="VFU07944.1"/>
    </source>
</evidence>
<dbReference type="AlphaFoldDB" id="A0A4U8YYN9"/>
<dbReference type="PANTHER" id="PTHR37829">
    <property type="entry name" value="PHAGE-LIKE ELEMENT PBSX PROTEIN XKDT"/>
    <property type="match status" value="1"/>
</dbReference>
<organism evidence="3 4">
    <name type="scientific">Methylocella tundrae</name>
    <dbReference type="NCBI Taxonomy" id="227605"/>
    <lineage>
        <taxon>Bacteria</taxon>
        <taxon>Pseudomonadati</taxon>
        <taxon>Pseudomonadota</taxon>
        <taxon>Alphaproteobacteria</taxon>
        <taxon>Hyphomicrobiales</taxon>
        <taxon>Beijerinckiaceae</taxon>
        <taxon>Methylocella</taxon>
    </lineage>
</organism>
<evidence type="ECO:0000313" key="4">
    <source>
        <dbReference type="Proteomes" id="UP000294360"/>
    </source>
</evidence>
<accession>A0A4U8YYN9</accession>
<dbReference type="EMBL" id="LR536450">
    <property type="protein sequence ID" value="VFU07944.1"/>
    <property type="molecule type" value="Genomic_DNA"/>
</dbReference>
<evidence type="ECO:0000259" key="1">
    <source>
        <dbReference type="Pfam" id="PF04865"/>
    </source>
</evidence>
<dbReference type="InterPro" id="IPR006949">
    <property type="entry name" value="Barrel_Baseplate_J-like"/>
</dbReference>
<evidence type="ECO:0000259" key="2">
    <source>
        <dbReference type="Pfam" id="PF26078"/>
    </source>
</evidence>
<dbReference type="KEGG" id="mtun:MTUNDRAET4_1051"/>